<evidence type="ECO:0000256" key="1">
    <source>
        <dbReference type="SAM" id="MobiDB-lite"/>
    </source>
</evidence>
<accession>A0A4Z1K9K1</accession>
<feature type="compositionally biased region" description="Acidic residues" evidence="1">
    <location>
        <begin position="197"/>
        <end position="213"/>
    </location>
</feature>
<proteinExistence type="predicted"/>
<feature type="compositionally biased region" description="Basic and acidic residues" evidence="1">
    <location>
        <begin position="85"/>
        <end position="95"/>
    </location>
</feature>
<gene>
    <name evidence="2" type="ORF">BPOR_0911g00030</name>
</gene>
<reference evidence="2 3" key="1">
    <citation type="submission" date="2017-12" db="EMBL/GenBank/DDBJ databases">
        <title>Comparative genomics of Botrytis spp.</title>
        <authorList>
            <person name="Valero-Jimenez C.A."/>
            <person name="Tapia P."/>
            <person name="Veloso J."/>
            <person name="Silva-Moreno E."/>
            <person name="Staats M."/>
            <person name="Valdes J.H."/>
            <person name="Van Kan J.A.L."/>
        </authorList>
    </citation>
    <scope>NUCLEOTIDE SEQUENCE [LARGE SCALE GENOMIC DNA]</scope>
    <source>
        <strain evidence="2 3">MUCL3349</strain>
    </source>
</reference>
<dbReference type="AlphaFoldDB" id="A0A4Z1K9K1"/>
<name>A0A4Z1K9K1_9HELO</name>
<evidence type="ECO:0000313" key="3">
    <source>
        <dbReference type="Proteomes" id="UP000297280"/>
    </source>
</evidence>
<dbReference type="OrthoDB" id="3557502at2759"/>
<feature type="compositionally biased region" description="Polar residues" evidence="1">
    <location>
        <begin position="12"/>
        <end position="50"/>
    </location>
</feature>
<dbReference type="Proteomes" id="UP000297280">
    <property type="component" value="Unassembled WGS sequence"/>
</dbReference>
<dbReference type="EMBL" id="PQXO01000905">
    <property type="protein sequence ID" value="TGO82138.1"/>
    <property type="molecule type" value="Genomic_DNA"/>
</dbReference>
<comment type="caution">
    <text evidence="2">The sequence shown here is derived from an EMBL/GenBank/DDBJ whole genome shotgun (WGS) entry which is preliminary data.</text>
</comment>
<organism evidence="2 3">
    <name type="scientific">Botrytis porri</name>
    <dbReference type="NCBI Taxonomy" id="87229"/>
    <lineage>
        <taxon>Eukaryota</taxon>
        <taxon>Fungi</taxon>
        <taxon>Dikarya</taxon>
        <taxon>Ascomycota</taxon>
        <taxon>Pezizomycotina</taxon>
        <taxon>Leotiomycetes</taxon>
        <taxon>Helotiales</taxon>
        <taxon>Sclerotiniaceae</taxon>
        <taxon>Botrytis</taxon>
    </lineage>
</organism>
<sequence>MENRNVPKPSGTKRSPLSPPNNLEAINSSDTILPSTSNILDDEIVQQTPFSGPYPASRRSEPSIPAEITITSTAHPSPLRHEKHQHPPRESKERTSNLSSPSPNPSPHNPNSTTSNPAEQEPNSDSESKPPSEHSSGSDAAFYCSVGSPSEDEEDGFGDSLGRAVEREAEGDGIGESFLTKRDLREAVSMSGTDGEGMGEEDNDDGEEEEEENDIHNKDSKRRKSEKRFTFLKRLFSRKKARNSGGGAGGS</sequence>
<feature type="region of interest" description="Disordered" evidence="1">
    <location>
        <begin position="1"/>
        <end position="226"/>
    </location>
</feature>
<evidence type="ECO:0000313" key="2">
    <source>
        <dbReference type="EMBL" id="TGO82138.1"/>
    </source>
</evidence>
<protein>
    <submittedName>
        <fullName evidence="2">Uncharacterized protein</fullName>
    </submittedName>
</protein>
<keyword evidence="3" id="KW-1185">Reference proteome</keyword>